<evidence type="ECO:0000313" key="2">
    <source>
        <dbReference type="EMBL" id="NVB76703.1"/>
    </source>
</evidence>
<dbReference type="Gene3D" id="3.40.50.10260">
    <property type="entry name" value="YjeF N-terminal domain"/>
    <property type="match status" value="1"/>
</dbReference>
<name>A0A7Y6PIY5_PHOVU</name>
<dbReference type="AlphaFoldDB" id="A0A7Y6PIY5"/>
<gene>
    <name evidence="2" type="ORF">HUV05_25045</name>
</gene>
<dbReference type="EMBL" id="JABWDJ010000775">
    <property type="protein sequence ID" value="NVB76703.1"/>
    <property type="molecule type" value="Genomic_DNA"/>
</dbReference>
<dbReference type="InterPro" id="IPR004443">
    <property type="entry name" value="YjeF_N_dom"/>
</dbReference>
<proteinExistence type="predicted"/>
<dbReference type="PROSITE" id="PS51385">
    <property type="entry name" value="YJEF_N"/>
    <property type="match status" value="1"/>
</dbReference>
<dbReference type="SUPFAM" id="SSF64153">
    <property type="entry name" value="YjeF N-terminal domain-like"/>
    <property type="match status" value="1"/>
</dbReference>
<evidence type="ECO:0000259" key="1">
    <source>
        <dbReference type="PROSITE" id="PS51385"/>
    </source>
</evidence>
<sequence length="93" mass="9815">YLFNTKGTLSPDCETNKERLADVPGVDFHEVTTQFVPPVLTADHVVIDGLFGSGLNKALSGGFAAVVKYINASPATVVSIDIPSGLMGEDNTY</sequence>
<reference evidence="2 3" key="1">
    <citation type="submission" date="2020-04" db="EMBL/GenBank/DDBJ databases">
        <authorList>
            <person name="Pieper L."/>
        </authorList>
    </citation>
    <scope>NUCLEOTIDE SEQUENCE [LARGE SCALE GENOMIC DNA]</scope>
    <source>
        <strain evidence="2 3">B33</strain>
    </source>
</reference>
<dbReference type="Proteomes" id="UP000524321">
    <property type="component" value="Unassembled WGS sequence"/>
</dbReference>
<dbReference type="RefSeq" id="WP_176351038.1">
    <property type="nucleotide sequence ID" value="NZ_JABWDJ010000775.1"/>
</dbReference>
<protein>
    <submittedName>
        <fullName evidence="2">NAD(P)H-hydrate epimerase</fullName>
    </submittedName>
</protein>
<dbReference type="Pfam" id="PF03853">
    <property type="entry name" value="YjeF_N"/>
    <property type="match status" value="1"/>
</dbReference>
<evidence type="ECO:0000313" key="3">
    <source>
        <dbReference type="Proteomes" id="UP000524321"/>
    </source>
</evidence>
<comment type="caution">
    <text evidence="2">The sequence shown here is derived from an EMBL/GenBank/DDBJ whole genome shotgun (WGS) entry which is preliminary data.</text>
</comment>
<reference evidence="2 3" key="2">
    <citation type="submission" date="2020-07" db="EMBL/GenBank/DDBJ databases">
        <title>Bacterial metabolism rescues the inhibition of intestinal drug absorption by food and drug additives.</title>
        <authorList>
            <person name="Zou L."/>
            <person name="Spanogiannopoulos P."/>
            <person name="Chien H.-C."/>
            <person name="Pieper L.M."/>
            <person name="Cai W."/>
            <person name="Khuri N."/>
            <person name="Pottel J."/>
            <person name="Vora B."/>
            <person name="Ni Z."/>
            <person name="Tsakalozou E."/>
            <person name="Zhang W."/>
            <person name="Shoichet B.K."/>
            <person name="Giacomini K.M."/>
            <person name="Turnbaugh P.J."/>
        </authorList>
    </citation>
    <scope>NUCLEOTIDE SEQUENCE [LARGE SCALE GENOMIC DNA]</scope>
    <source>
        <strain evidence="2 3">B33</strain>
    </source>
</reference>
<feature type="non-terminal residue" evidence="2">
    <location>
        <position position="93"/>
    </location>
</feature>
<dbReference type="InterPro" id="IPR036652">
    <property type="entry name" value="YjeF_N_dom_sf"/>
</dbReference>
<organism evidence="2 3">
    <name type="scientific">Phocaeicola vulgatus</name>
    <name type="common">Bacteroides vulgatus</name>
    <dbReference type="NCBI Taxonomy" id="821"/>
    <lineage>
        <taxon>Bacteria</taxon>
        <taxon>Pseudomonadati</taxon>
        <taxon>Bacteroidota</taxon>
        <taxon>Bacteroidia</taxon>
        <taxon>Bacteroidales</taxon>
        <taxon>Bacteroidaceae</taxon>
        <taxon>Phocaeicola</taxon>
    </lineage>
</organism>
<feature type="domain" description="YjeF N-terminal" evidence="1">
    <location>
        <begin position="1"/>
        <end position="93"/>
    </location>
</feature>
<feature type="non-terminal residue" evidence="2">
    <location>
        <position position="1"/>
    </location>
</feature>
<accession>A0A7Y6PIY5</accession>